<dbReference type="AlphaFoldDB" id="A0A4R7G710"/>
<dbReference type="Pfam" id="PF20060">
    <property type="entry name" value="DUF6459"/>
    <property type="match status" value="1"/>
</dbReference>
<name>A0A4R7G710_9MICC</name>
<dbReference type="EMBL" id="SOAN01000001">
    <property type="protein sequence ID" value="TDS87240.1"/>
    <property type="molecule type" value="Genomic_DNA"/>
</dbReference>
<evidence type="ECO:0000256" key="1">
    <source>
        <dbReference type="SAM" id="MobiDB-lite"/>
    </source>
</evidence>
<proteinExistence type="predicted"/>
<evidence type="ECO:0000313" key="3">
    <source>
        <dbReference type="Proteomes" id="UP000294506"/>
    </source>
</evidence>
<dbReference type="Proteomes" id="UP000294506">
    <property type="component" value="Unassembled WGS sequence"/>
</dbReference>
<dbReference type="InterPro" id="IPR045596">
    <property type="entry name" value="DUF6459"/>
</dbReference>
<gene>
    <name evidence="2" type="ORF">EV640_10121</name>
</gene>
<reference evidence="2 3" key="1">
    <citation type="submission" date="2019-03" db="EMBL/GenBank/DDBJ databases">
        <title>Genomic Encyclopedia of Type Strains, Phase III (KMG-III): the genomes of soil and plant-associated and newly described type strains.</title>
        <authorList>
            <person name="Whitman W."/>
        </authorList>
    </citation>
    <scope>NUCLEOTIDE SEQUENCE [LARGE SCALE GENOMIC DNA]</scope>
    <source>
        <strain evidence="2 3">DSM 27373</strain>
    </source>
</reference>
<feature type="compositionally biased region" description="Basic and acidic residues" evidence="1">
    <location>
        <begin position="16"/>
        <end position="38"/>
    </location>
</feature>
<keyword evidence="3" id="KW-1185">Reference proteome</keyword>
<feature type="region of interest" description="Disordered" evidence="1">
    <location>
        <begin position="166"/>
        <end position="190"/>
    </location>
</feature>
<accession>A0A4R7G710</accession>
<sequence>MSVNPAGQQPPSQPRGRNDGRDGAQHRARGDAREDPLDSLRAFLDADPQLRGRTTVIPAPGSSGPGQGSAERGGYRLQREDEVPALMRRLRGERGTAAERGAPGEPPTTLASYREERRQICAISRIVCQVTTEVLQGLRPAAQLQRWLDPEVQQKVTERARLLTETRRASPGAATGTGNRGAGTHTIPRPQPLTFGHLRAERLVCGVWEVSVVFGDGKRIRACALRIEAHRRRWRVVAMELG</sequence>
<dbReference type="RefSeq" id="WP_051500830.1">
    <property type="nucleotide sequence ID" value="NZ_SOAN01000001.1"/>
</dbReference>
<organism evidence="2 3">
    <name type="scientific">Nesterenkonia aurantiaca</name>
    <dbReference type="NCBI Taxonomy" id="1436010"/>
    <lineage>
        <taxon>Bacteria</taxon>
        <taxon>Bacillati</taxon>
        <taxon>Actinomycetota</taxon>
        <taxon>Actinomycetes</taxon>
        <taxon>Micrococcales</taxon>
        <taxon>Micrococcaceae</taxon>
        <taxon>Nesterenkonia</taxon>
    </lineage>
</organism>
<feature type="compositionally biased region" description="Polar residues" evidence="1">
    <location>
        <begin position="1"/>
        <end position="10"/>
    </location>
</feature>
<protein>
    <submittedName>
        <fullName evidence="2">Uncharacterized protein</fullName>
    </submittedName>
</protein>
<evidence type="ECO:0000313" key="2">
    <source>
        <dbReference type="EMBL" id="TDS87240.1"/>
    </source>
</evidence>
<feature type="region of interest" description="Disordered" evidence="1">
    <location>
        <begin position="1"/>
        <end position="81"/>
    </location>
</feature>
<comment type="caution">
    <text evidence="2">The sequence shown here is derived from an EMBL/GenBank/DDBJ whole genome shotgun (WGS) entry which is preliminary data.</text>
</comment>